<dbReference type="EMBL" id="HG691828">
    <property type="protein sequence ID" value="CDI80328.1"/>
    <property type="molecule type" value="Genomic_DNA"/>
</dbReference>
<reference evidence="3" key="2">
    <citation type="submission" date="2013-10" db="EMBL/GenBank/DDBJ databases">
        <authorList>
            <person name="Aslett M."/>
        </authorList>
    </citation>
    <scope>NUCLEOTIDE SEQUENCE [LARGE SCALE GENOMIC DNA]</scope>
    <source>
        <strain evidence="3">Houghton</strain>
    </source>
</reference>
<dbReference type="VEuPathDB" id="ToxoDB:EPH_0033910"/>
<dbReference type="OrthoDB" id="346324at2759"/>
<evidence type="ECO:0000313" key="4">
    <source>
        <dbReference type="Proteomes" id="UP000018201"/>
    </source>
</evidence>
<dbReference type="AlphaFoldDB" id="U6GM11"/>
<feature type="transmembrane region" description="Helical" evidence="2">
    <location>
        <begin position="171"/>
        <end position="189"/>
    </location>
</feature>
<gene>
    <name evidence="3" type="ORF">EPH_0033910</name>
</gene>
<keyword evidence="2" id="KW-0472">Membrane</keyword>
<proteinExistence type="predicted"/>
<keyword evidence="2" id="KW-1133">Transmembrane helix</keyword>
<evidence type="ECO:0000256" key="1">
    <source>
        <dbReference type="SAM" id="MobiDB-lite"/>
    </source>
</evidence>
<feature type="region of interest" description="Disordered" evidence="1">
    <location>
        <begin position="76"/>
        <end position="114"/>
    </location>
</feature>
<evidence type="ECO:0000313" key="3">
    <source>
        <dbReference type="EMBL" id="CDI80328.1"/>
    </source>
</evidence>
<evidence type="ECO:0000256" key="2">
    <source>
        <dbReference type="SAM" id="Phobius"/>
    </source>
</evidence>
<feature type="transmembrane region" description="Helical" evidence="2">
    <location>
        <begin position="225"/>
        <end position="242"/>
    </location>
</feature>
<protein>
    <submittedName>
        <fullName evidence="3">Uncharacterized protein</fullName>
    </submittedName>
</protein>
<organism evidence="3 4">
    <name type="scientific">Eimeria praecox</name>
    <dbReference type="NCBI Taxonomy" id="51316"/>
    <lineage>
        <taxon>Eukaryota</taxon>
        <taxon>Sar</taxon>
        <taxon>Alveolata</taxon>
        <taxon>Apicomplexa</taxon>
        <taxon>Conoidasida</taxon>
        <taxon>Coccidia</taxon>
        <taxon>Eucoccidiorida</taxon>
        <taxon>Eimeriorina</taxon>
        <taxon>Eimeriidae</taxon>
        <taxon>Eimeria</taxon>
    </lineage>
</organism>
<name>U6GM11_9EIME</name>
<dbReference type="Proteomes" id="UP000018201">
    <property type="component" value="Unassembled WGS sequence"/>
</dbReference>
<accession>U6GM11</accession>
<keyword evidence="2" id="KW-0812">Transmembrane</keyword>
<feature type="transmembrane region" description="Helical" evidence="2">
    <location>
        <begin position="142"/>
        <end position="159"/>
    </location>
</feature>
<sequence>MCSKAYEGGYILAWLCLFTVANFVIDGNAAYADLTSTEDAPFLGLSQASENYSMKDMGDTYSILGAADTPLQIPEGNASAYTEGPLPFPPSNQSMAKQEGVAEEQLSRQRPPERGVQSMVITEAYLVGHYAEQKLKPPDKPFWIQRMMILGLFLGWMLIGHRASSEGATDGVTRAFLAIWAVSLLMSLLGRTPEHSHVIIASTGANGQGQTAGSRMTRKSTLRKVLANVLSAILTLFLLVVFGPVIFFVTGVLLAAMLAAVLGIAICLLR</sequence>
<reference evidence="3" key="1">
    <citation type="submission" date="2013-10" db="EMBL/GenBank/DDBJ databases">
        <title>Genomic analysis of the causative agents of coccidiosis in chickens.</title>
        <authorList>
            <person name="Reid A.J."/>
            <person name="Blake D."/>
            <person name="Billington K."/>
            <person name="Browne H."/>
            <person name="Dunn M."/>
            <person name="Hung S."/>
            <person name="Kawahara F."/>
            <person name="Miranda-Saavedra D."/>
            <person name="Mourier T."/>
            <person name="Nagra H."/>
            <person name="Otto T.D."/>
            <person name="Rawlings N."/>
            <person name="Sanchez A."/>
            <person name="Sanders M."/>
            <person name="Subramaniam C."/>
            <person name="Tay Y."/>
            <person name="Dear P."/>
            <person name="Doerig C."/>
            <person name="Gruber A."/>
            <person name="Parkinson J."/>
            <person name="Shirley M."/>
            <person name="Wan K.L."/>
            <person name="Berriman M."/>
            <person name="Tomley F."/>
            <person name="Pain A."/>
        </authorList>
    </citation>
    <scope>NUCLEOTIDE SEQUENCE [LARGE SCALE GENOMIC DNA]</scope>
    <source>
        <strain evidence="3">Houghton</strain>
    </source>
</reference>
<feature type="transmembrane region" description="Helical" evidence="2">
    <location>
        <begin position="248"/>
        <end position="269"/>
    </location>
</feature>
<keyword evidence="4" id="KW-1185">Reference proteome</keyword>